<evidence type="ECO:0000256" key="2">
    <source>
        <dbReference type="ARBA" id="ARBA00023002"/>
    </source>
</evidence>
<gene>
    <name evidence="4" type="ORF">C7B43_11760</name>
</gene>
<organism evidence="4 5">
    <name type="scientific">Sulfobacillus benefaciens</name>
    <dbReference type="NCBI Taxonomy" id="453960"/>
    <lineage>
        <taxon>Bacteria</taxon>
        <taxon>Bacillati</taxon>
        <taxon>Bacillota</taxon>
        <taxon>Clostridia</taxon>
        <taxon>Eubacteriales</taxon>
        <taxon>Clostridiales Family XVII. Incertae Sedis</taxon>
        <taxon>Sulfobacillus</taxon>
    </lineage>
</organism>
<dbReference type="GO" id="GO:0016491">
    <property type="term" value="F:oxidoreductase activity"/>
    <property type="evidence" value="ECO:0007669"/>
    <property type="project" value="UniProtKB-KW"/>
</dbReference>
<dbReference type="AlphaFoldDB" id="A0A2T2WYV9"/>
<reference evidence="4 5" key="1">
    <citation type="journal article" date="2014" name="BMC Genomics">
        <title>Comparison of environmental and isolate Sulfobacillus genomes reveals diverse carbon, sulfur, nitrogen, and hydrogen metabolisms.</title>
        <authorList>
            <person name="Justice N.B."/>
            <person name="Norman A."/>
            <person name="Brown C.T."/>
            <person name="Singh A."/>
            <person name="Thomas B.C."/>
            <person name="Banfield J.F."/>
        </authorList>
    </citation>
    <scope>NUCLEOTIDE SEQUENCE [LARGE SCALE GENOMIC DNA]</scope>
    <source>
        <strain evidence="4">AMDSBA1</strain>
    </source>
</reference>
<keyword evidence="2" id="KW-0560">Oxidoreductase</keyword>
<dbReference type="Pfam" id="PF00106">
    <property type="entry name" value="adh_short"/>
    <property type="match status" value="1"/>
</dbReference>
<evidence type="ECO:0000256" key="1">
    <source>
        <dbReference type="ARBA" id="ARBA00006484"/>
    </source>
</evidence>
<dbReference type="PANTHER" id="PTHR43669:SF3">
    <property type="entry name" value="ALCOHOL DEHYDROGENASE, PUTATIVE (AFU_ORTHOLOGUE AFUA_3G03445)-RELATED"/>
    <property type="match status" value="1"/>
</dbReference>
<dbReference type="InterPro" id="IPR002347">
    <property type="entry name" value="SDR_fam"/>
</dbReference>
<proteinExistence type="inferred from homology"/>
<dbReference type="Proteomes" id="UP000242699">
    <property type="component" value="Unassembled WGS sequence"/>
</dbReference>
<evidence type="ECO:0000313" key="4">
    <source>
        <dbReference type="EMBL" id="PSR27412.1"/>
    </source>
</evidence>
<comment type="caution">
    <text evidence="4">The sequence shown here is derived from an EMBL/GenBank/DDBJ whole genome shotgun (WGS) entry which is preliminary data.</text>
</comment>
<evidence type="ECO:0000313" key="5">
    <source>
        <dbReference type="Proteomes" id="UP000242699"/>
    </source>
</evidence>
<dbReference type="EMBL" id="PXYT01000026">
    <property type="protein sequence ID" value="PSR27412.1"/>
    <property type="molecule type" value="Genomic_DNA"/>
</dbReference>
<accession>A0A2T2WYV9</accession>
<dbReference type="PANTHER" id="PTHR43669">
    <property type="entry name" value="5-KETO-D-GLUCONATE 5-REDUCTASE"/>
    <property type="match status" value="1"/>
</dbReference>
<protein>
    <submittedName>
        <fullName evidence="4">Dehydrogenase</fullName>
    </submittedName>
</protein>
<dbReference type="SUPFAM" id="SSF51735">
    <property type="entry name" value="NAD(P)-binding Rossmann-fold domains"/>
    <property type="match status" value="1"/>
</dbReference>
<dbReference type="CDD" id="cd05233">
    <property type="entry name" value="SDR_c"/>
    <property type="match status" value="1"/>
</dbReference>
<dbReference type="PRINTS" id="PR00080">
    <property type="entry name" value="SDRFAMILY"/>
</dbReference>
<dbReference type="InterPro" id="IPR036291">
    <property type="entry name" value="NAD(P)-bd_dom_sf"/>
</dbReference>
<dbReference type="Gene3D" id="3.40.50.720">
    <property type="entry name" value="NAD(P)-binding Rossmann-like Domain"/>
    <property type="match status" value="1"/>
</dbReference>
<name>A0A2T2WYV9_9FIRM</name>
<evidence type="ECO:0000256" key="3">
    <source>
        <dbReference type="RuleBase" id="RU000363"/>
    </source>
</evidence>
<comment type="similarity">
    <text evidence="1 3">Belongs to the short-chain dehydrogenases/reductases (SDR) family.</text>
</comment>
<sequence>MQKARLDHKYIVVTGGTSGLGLAMASALLREGATVAISARPGSRLAACVADLRNQGYQAEALPMDVRDPDSVRSAAQEIGSRWPRLDMVINNAGIGMRTVNLDFLQSPQPFFNVSPRQFDDVIATNLTGYFLVSREFFSLFEKQNAGRFLNISMNHETMVRQGFVPYGPSRAGAEALSYIMAKDLEPFGVTVNILLPGGAVKTGMIPENVQESVRSRLLDPEIMGPPVVFLASDEAKGITGERITATLWHEWCRSHGIVPRDS</sequence>
<dbReference type="PRINTS" id="PR00081">
    <property type="entry name" value="GDHRDH"/>
</dbReference>